<organism evidence="3 4">
    <name type="scientific">Alteromonas ponticola</name>
    <dbReference type="NCBI Taxonomy" id="2720613"/>
    <lineage>
        <taxon>Bacteria</taxon>
        <taxon>Pseudomonadati</taxon>
        <taxon>Pseudomonadota</taxon>
        <taxon>Gammaproteobacteria</taxon>
        <taxon>Alteromonadales</taxon>
        <taxon>Alteromonadaceae</taxon>
        <taxon>Alteromonas/Salinimonas group</taxon>
        <taxon>Alteromonas</taxon>
    </lineage>
</organism>
<name>A0ABX1R2U4_9ALTE</name>
<feature type="compositionally biased region" description="Acidic residues" evidence="1">
    <location>
        <begin position="381"/>
        <end position="392"/>
    </location>
</feature>
<dbReference type="Pfam" id="PF05359">
    <property type="entry name" value="DUF748"/>
    <property type="match status" value="1"/>
</dbReference>
<feature type="region of interest" description="Disordered" evidence="1">
    <location>
        <begin position="363"/>
        <end position="392"/>
    </location>
</feature>
<keyword evidence="2" id="KW-0812">Transmembrane</keyword>
<sequence>MQIKNYSRWISGCIIFLMVIVILRLALPYAVEWYVNRLLSEPEGFAGNATPQEFTGRVGDVDIMLWRGAYSFEDVVLVKRNGKVKEPFIKAKEIEFSLIWSKLLNGAAVGSIDLYRPELNFVDSKDQTKTQSGKDEKWLVIADQLFPLKIDELRIHQGSIGFHNTDVDPEVHISLHDIDLTARNLVNSKDLSRDLVARVQAKGQTADAGTLEFNASLNPETQKPTFDLDVEAKGVALVNFKNFLDTYAPFDLEAGSLDLALELASDDGKISGYAKPILHNVTVFSWKGDIEEDGDGFFEGLTELFSAFISEIFENQSEDQIATRIPIEGSIDEPETAIFPAVLGILKNAFIQALQGDLENSVNLEAPNDESNPKQNKNTENEENDNERDEKE</sequence>
<dbReference type="InterPro" id="IPR008023">
    <property type="entry name" value="DUF748"/>
</dbReference>
<comment type="caution">
    <text evidence="3">The sequence shown here is derived from an EMBL/GenBank/DDBJ whole genome shotgun (WGS) entry which is preliminary data.</text>
</comment>
<evidence type="ECO:0000313" key="3">
    <source>
        <dbReference type="EMBL" id="NMH60765.1"/>
    </source>
</evidence>
<gene>
    <name evidence="3" type="ORF">HCJ96_12075</name>
</gene>
<dbReference type="Proteomes" id="UP000709336">
    <property type="component" value="Unassembled WGS sequence"/>
</dbReference>
<keyword evidence="4" id="KW-1185">Reference proteome</keyword>
<feature type="transmembrane region" description="Helical" evidence="2">
    <location>
        <begin position="6"/>
        <end position="27"/>
    </location>
</feature>
<keyword evidence="2" id="KW-0472">Membrane</keyword>
<protein>
    <submittedName>
        <fullName evidence="3">DUF748 domain-containing protein</fullName>
    </submittedName>
</protein>
<evidence type="ECO:0000256" key="2">
    <source>
        <dbReference type="SAM" id="Phobius"/>
    </source>
</evidence>
<keyword evidence="2" id="KW-1133">Transmembrane helix</keyword>
<proteinExistence type="predicted"/>
<dbReference type="EMBL" id="JAATNW010000006">
    <property type="protein sequence ID" value="NMH60765.1"/>
    <property type="molecule type" value="Genomic_DNA"/>
</dbReference>
<evidence type="ECO:0000313" key="4">
    <source>
        <dbReference type="Proteomes" id="UP000709336"/>
    </source>
</evidence>
<reference evidence="3 4" key="1">
    <citation type="submission" date="2020-03" db="EMBL/GenBank/DDBJ databases">
        <title>Alteromonas ponticola sp. nov., isolated from seawater.</title>
        <authorList>
            <person name="Yoon J.-H."/>
            <person name="Kim Y.-O."/>
        </authorList>
    </citation>
    <scope>NUCLEOTIDE SEQUENCE [LARGE SCALE GENOMIC DNA]</scope>
    <source>
        <strain evidence="3 4">MYP5</strain>
    </source>
</reference>
<accession>A0ABX1R2U4</accession>
<evidence type="ECO:0000256" key="1">
    <source>
        <dbReference type="SAM" id="MobiDB-lite"/>
    </source>
</evidence>
<dbReference type="RefSeq" id="WP_169211322.1">
    <property type="nucleotide sequence ID" value="NZ_JAATNW010000006.1"/>
</dbReference>